<dbReference type="OMA" id="SIQNMGN"/>
<dbReference type="HOGENOM" id="CLU_030143_0_0_1"/>
<feature type="compositionally biased region" description="Polar residues" evidence="6">
    <location>
        <begin position="247"/>
        <end position="269"/>
    </location>
</feature>
<dbReference type="InterPro" id="IPR038508">
    <property type="entry name" value="ArfGAP_dom_sf"/>
</dbReference>
<evidence type="ECO:0000256" key="2">
    <source>
        <dbReference type="ARBA" id="ARBA00022723"/>
    </source>
</evidence>
<accession>T1JVB4</accession>
<organism evidence="8 9">
    <name type="scientific">Tetranychus urticae</name>
    <name type="common">Two-spotted spider mite</name>
    <dbReference type="NCBI Taxonomy" id="32264"/>
    <lineage>
        <taxon>Eukaryota</taxon>
        <taxon>Metazoa</taxon>
        <taxon>Ecdysozoa</taxon>
        <taxon>Arthropoda</taxon>
        <taxon>Chelicerata</taxon>
        <taxon>Arachnida</taxon>
        <taxon>Acari</taxon>
        <taxon>Acariformes</taxon>
        <taxon>Trombidiformes</taxon>
        <taxon>Prostigmata</taxon>
        <taxon>Eleutherengona</taxon>
        <taxon>Raphignathae</taxon>
        <taxon>Tetranychoidea</taxon>
        <taxon>Tetranychidae</taxon>
        <taxon>Tetranychus</taxon>
    </lineage>
</organism>
<proteinExistence type="predicted"/>
<dbReference type="STRING" id="32264.T1JVB4"/>
<evidence type="ECO:0000313" key="9">
    <source>
        <dbReference type="Proteomes" id="UP000015104"/>
    </source>
</evidence>
<keyword evidence="3 5" id="KW-0863">Zinc-finger</keyword>
<dbReference type="InterPro" id="IPR037278">
    <property type="entry name" value="ARFGAP/RecO"/>
</dbReference>
<dbReference type="CDD" id="cd08839">
    <property type="entry name" value="ArfGap_SMAP"/>
    <property type="match status" value="1"/>
</dbReference>
<dbReference type="InterPro" id="IPR001164">
    <property type="entry name" value="ArfGAP_dom"/>
</dbReference>
<evidence type="ECO:0000313" key="8">
    <source>
        <dbReference type="EnsemblMetazoa" id="tetur02g03990.1"/>
    </source>
</evidence>
<dbReference type="PROSITE" id="PS50115">
    <property type="entry name" value="ARFGAP"/>
    <property type="match status" value="1"/>
</dbReference>
<feature type="compositionally biased region" description="Low complexity" evidence="6">
    <location>
        <begin position="214"/>
        <end position="224"/>
    </location>
</feature>
<feature type="region of interest" description="Disordered" evidence="6">
    <location>
        <begin position="213"/>
        <end position="269"/>
    </location>
</feature>
<dbReference type="PANTHER" id="PTHR45705:SF1">
    <property type="entry name" value="FI20236P1"/>
    <property type="match status" value="1"/>
</dbReference>
<dbReference type="SUPFAM" id="SSF57863">
    <property type="entry name" value="ArfGap/RecO-like zinc finger"/>
    <property type="match status" value="1"/>
</dbReference>
<dbReference type="Pfam" id="PF01412">
    <property type="entry name" value="ArfGap"/>
    <property type="match status" value="1"/>
</dbReference>
<dbReference type="PANTHER" id="PTHR45705">
    <property type="entry name" value="FI20236P1"/>
    <property type="match status" value="1"/>
</dbReference>
<feature type="domain" description="Arf-GAP" evidence="7">
    <location>
        <begin position="19"/>
        <end position="137"/>
    </location>
</feature>
<dbReference type="OrthoDB" id="73919at2759"/>
<keyword evidence="2" id="KW-0479">Metal-binding</keyword>
<feature type="compositionally biased region" description="Polar residues" evidence="6">
    <location>
        <begin position="225"/>
        <end position="234"/>
    </location>
</feature>
<evidence type="ECO:0000256" key="4">
    <source>
        <dbReference type="ARBA" id="ARBA00022833"/>
    </source>
</evidence>
<dbReference type="eggNOG" id="KOG0703">
    <property type="taxonomic scope" value="Eukaryota"/>
</dbReference>
<evidence type="ECO:0000256" key="5">
    <source>
        <dbReference type="PROSITE-ProRule" id="PRU00288"/>
    </source>
</evidence>
<feature type="region of interest" description="Disordered" evidence="6">
    <location>
        <begin position="140"/>
        <end position="189"/>
    </location>
</feature>
<evidence type="ECO:0000256" key="6">
    <source>
        <dbReference type="SAM" id="MobiDB-lite"/>
    </source>
</evidence>
<keyword evidence="1" id="KW-0343">GTPase activation</keyword>
<keyword evidence="9" id="KW-1185">Reference proteome</keyword>
<dbReference type="EMBL" id="CAEY01000792">
    <property type="status" value="NOT_ANNOTATED_CDS"/>
    <property type="molecule type" value="Genomic_DNA"/>
</dbReference>
<keyword evidence="4" id="KW-0862">Zinc</keyword>
<reference evidence="9" key="1">
    <citation type="submission" date="2011-08" db="EMBL/GenBank/DDBJ databases">
        <authorList>
            <person name="Rombauts S."/>
        </authorList>
    </citation>
    <scope>NUCLEOTIDE SEQUENCE</scope>
    <source>
        <strain evidence="9">London</strain>
    </source>
</reference>
<dbReference type="EnsemblMetazoa" id="tetur02g03990.1">
    <property type="protein sequence ID" value="tetur02g03990.1"/>
    <property type="gene ID" value="tetur02g03990"/>
</dbReference>
<evidence type="ECO:0000259" key="7">
    <source>
        <dbReference type="PROSITE" id="PS50115"/>
    </source>
</evidence>
<dbReference type="Gene3D" id="1.10.220.150">
    <property type="entry name" value="Arf GTPase activating protein"/>
    <property type="match status" value="1"/>
</dbReference>
<dbReference type="KEGG" id="tut:107370870"/>
<dbReference type="AlphaFoldDB" id="T1JVB4"/>
<dbReference type="PRINTS" id="PR00405">
    <property type="entry name" value="REVINTRACTNG"/>
</dbReference>
<feature type="compositionally biased region" description="Polar residues" evidence="6">
    <location>
        <begin position="166"/>
        <end position="189"/>
    </location>
</feature>
<protein>
    <recommendedName>
        <fullName evidence="7">Arf-GAP domain-containing protein</fullName>
    </recommendedName>
</protein>
<dbReference type="SMART" id="SM00105">
    <property type="entry name" value="ArfGap"/>
    <property type="match status" value="1"/>
</dbReference>
<gene>
    <name evidence="8" type="primary">107370870</name>
</gene>
<dbReference type="GO" id="GO:0005096">
    <property type="term" value="F:GTPase activator activity"/>
    <property type="evidence" value="ECO:0007669"/>
    <property type="project" value="UniProtKB-KW"/>
</dbReference>
<sequence>MATLKAEKEKLKMVQEKCQQILNDLLKDEDNKYCVDCDAKGPRWASWNLGIFLCIRCAGIHRNLGVHISKVKSVNLDAWTPEQVGYLQQMGNSKARAVYEANLPDNFRRPQTDSSLEAFVRAKYEQKKYIAKEWVQPPTPQPAFDIEEERRKEKEKKKIRLPKIQPNGSPVDVQTTPVPRPHSTLTSTSAISVEKIVSDQSKKHSVDLLGLDVGSSNSKSNGNNQVNTTSTLVNNDDDPFEAFVSAPMTSNNDLNSSGTQKTDLSNSSNSIADEEKDFFNQKAPTSQDKKLDKETIMKLYESCNTYINPLQSTINQSNSNNLFGQNFGLPHSQLSTQPQPQPQPQLQNNHLWLPSINNQIPVTLPTQNSFFVSPAPIGVTLGQSQMQPPVFVNPTNPFLTAAPVNTTPDDAFSKLLNIQ</sequence>
<evidence type="ECO:0000256" key="1">
    <source>
        <dbReference type="ARBA" id="ARBA00022468"/>
    </source>
</evidence>
<reference evidence="8" key="2">
    <citation type="submission" date="2015-06" db="UniProtKB">
        <authorList>
            <consortium name="EnsemblMetazoa"/>
        </authorList>
    </citation>
    <scope>IDENTIFICATION</scope>
</reference>
<dbReference type="InterPro" id="IPR044732">
    <property type="entry name" value="ArfGAP_SMAP1-like"/>
</dbReference>
<dbReference type="FunFam" id="1.10.220.150:FF:000009">
    <property type="entry name" value="stromal membrane-associated protein 1 isoform X1"/>
    <property type="match status" value="1"/>
</dbReference>
<evidence type="ECO:0000256" key="3">
    <source>
        <dbReference type="ARBA" id="ARBA00022771"/>
    </source>
</evidence>
<dbReference type="InterPro" id="IPR051718">
    <property type="entry name" value="ARF_GTPase-activating"/>
</dbReference>
<dbReference type="Proteomes" id="UP000015104">
    <property type="component" value="Unassembled WGS sequence"/>
</dbReference>
<name>T1JVB4_TETUR</name>
<dbReference type="GO" id="GO:0005737">
    <property type="term" value="C:cytoplasm"/>
    <property type="evidence" value="ECO:0007669"/>
    <property type="project" value="TreeGrafter"/>
</dbReference>
<dbReference type="GO" id="GO:0008270">
    <property type="term" value="F:zinc ion binding"/>
    <property type="evidence" value="ECO:0007669"/>
    <property type="project" value="UniProtKB-KW"/>
</dbReference>